<dbReference type="Proteomes" id="UP001159042">
    <property type="component" value="Unassembled WGS sequence"/>
</dbReference>
<evidence type="ECO:0000313" key="1">
    <source>
        <dbReference type="EMBL" id="KAJ8909952.1"/>
    </source>
</evidence>
<evidence type="ECO:0000313" key="2">
    <source>
        <dbReference type="Proteomes" id="UP001159042"/>
    </source>
</evidence>
<dbReference type="AlphaFoldDB" id="A0AAV8V7G8"/>
<dbReference type="EMBL" id="JANEYG010000384">
    <property type="protein sequence ID" value="KAJ8909952.1"/>
    <property type="molecule type" value="Genomic_DNA"/>
</dbReference>
<proteinExistence type="predicted"/>
<organism evidence="1 2">
    <name type="scientific">Exocentrus adspersus</name>
    <dbReference type="NCBI Taxonomy" id="1586481"/>
    <lineage>
        <taxon>Eukaryota</taxon>
        <taxon>Metazoa</taxon>
        <taxon>Ecdysozoa</taxon>
        <taxon>Arthropoda</taxon>
        <taxon>Hexapoda</taxon>
        <taxon>Insecta</taxon>
        <taxon>Pterygota</taxon>
        <taxon>Neoptera</taxon>
        <taxon>Endopterygota</taxon>
        <taxon>Coleoptera</taxon>
        <taxon>Polyphaga</taxon>
        <taxon>Cucujiformia</taxon>
        <taxon>Chrysomeloidea</taxon>
        <taxon>Cerambycidae</taxon>
        <taxon>Lamiinae</taxon>
        <taxon>Acanthocinini</taxon>
        <taxon>Exocentrus</taxon>
    </lineage>
</organism>
<sequence>MFDGDLELVKKELEIREKTGVKPHMAETHGDYIKQCEKEGILKVIALYLAYKLFRYIMRRCKNQHNHNKSSSCQQITNCLTHKICKKKEKFELEIIFENTQISKIFHCMNNPELIDHVNLIIVLWCEKKDIMDFKLKGITLKDALDIAYDETDVSEIYIEPPNPTV</sequence>
<protein>
    <submittedName>
        <fullName evidence="1">Uncharacterized protein</fullName>
    </submittedName>
</protein>
<name>A0AAV8V7G8_9CUCU</name>
<reference evidence="1 2" key="1">
    <citation type="journal article" date="2023" name="Insect Mol. Biol.">
        <title>Genome sequencing provides insights into the evolution of gene families encoding plant cell wall-degrading enzymes in longhorned beetles.</title>
        <authorList>
            <person name="Shin N.R."/>
            <person name="Okamura Y."/>
            <person name="Kirsch R."/>
            <person name="Pauchet Y."/>
        </authorList>
    </citation>
    <scope>NUCLEOTIDE SEQUENCE [LARGE SCALE GENOMIC DNA]</scope>
    <source>
        <strain evidence="1">EAD_L_NR</strain>
    </source>
</reference>
<accession>A0AAV8V7G8</accession>
<comment type="caution">
    <text evidence="1">The sequence shown here is derived from an EMBL/GenBank/DDBJ whole genome shotgun (WGS) entry which is preliminary data.</text>
</comment>
<gene>
    <name evidence="1" type="ORF">NQ315_004019</name>
</gene>
<keyword evidence="2" id="KW-1185">Reference proteome</keyword>